<reference evidence="2" key="2">
    <citation type="journal article" date="2017" name="J. Anim. Genet.">
        <title>Multiple reference genome sequences of hot pepper reveal the massive evolution of plant disease resistance genes by retroduplication.</title>
        <authorList>
            <person name="Kim S."/>
            <person name="Park J."/>
            <person name="Yeom S.-I."/>
            <person name="Kim Y.-M."/>
            <person name="Seo E."/>
            <person name="Kim K.-T."/>
            <person name="Kim M.-S."/>
            <person name="Lee J.M."/>
            <person name="Cheong K."/>
            <person name="Shin H.-S."/>
            <person name="Kim S.-B."/>
            <person name="Han K."/>
            <person name="Lee J."/>
            <person name="Park M."/>
            <person name="Lee H.-A."/>
            <person name="Lee H.-Y."/>
            <person name="Lee Y."/>
            <person name="Oh S."/>
            <person name="Lee J.H."/>
            <person name="Choi E."/>
            <person name="Choi E."/>
            <person name="Lee S.E."/>
            <person name="Jeon J."/>
            <person name="Kim H."/>
            <person name="Choi G."/>
            <person name="Song H."/>
            <person name="Lee J."/>
            <person name="Lee S.-C."/>
            <person name="Kwon J.-K."/>
            <person name="Lee H.-Y."/>
            <person name="Koo N."/>
            <person name="Hong Y."/>
            <person name="Kim R.W."/>
            <person name="Kang W.-H."/>
            <person name="Huh J.H."/>
            <person name="Kang B.-C."/>
            <person name="Yang T.-J."/>
            <person name="Lee Y.-H."/>
            <person name="Bennetzen J.L."/>
            <person name="Choi D."/>
        </authorList>
    </citation>
    <scope>NUCLEOTIDE SEQUENCE [LARGE SCALE GENOMIC DNA]</scope>
    <source>
        <strain evidence="2">cv. PBC81</strain>
    </source>
</reference>
<sequence>MESEFIALDKTGEEAEWLRISWKILLISPNQWHQELLSSGIITVDYVKSKDNVSDPLTKGLSREGVERASKGMGLRPRIADWRFQELGSRRSNKVVSDRFNIANYPTHSHDVDNV</sequence>
<proteinExistence type="predicted"/>
<evidence type="ECO:0000313" key="1">
    <source>
        <dbReference type="EMBL" id="PHT50642.1"/>
    </source>
</evidence>
<dbReference type="Proteomes" id="UP000224567">
    <property type="component" value="Unassembled WGS sequence"/>
</dbReference>
<protein>
    <submittedName>
        <fullName evidence="1">Uncharacterized protein</fullName>
    </submittedName>
</protein>
<dbReference type="AlphaFoldDB" id="A0A2G2WZH5"/>
<dbReference type="OrthoDB" id="1645289at2759"/>
<name>A0A2G2WZH5_CAPBA</name>
<keyword evidence="2" id="KW-1185">Reference proteome</keyword>
<gene>
    <name evidence="1" type="ORF">CQW23_10389</name>
</gene>
<comment type="caution">
    <text evidence="1">The sequence shown here is derived from an EMBL/GenBank/DDBJ whole genome shotgun (WGS) entry which is preliminary data.</text>
</comment>
<evidence type="ECO:0000313" key="2">
    <source>
        <dbReference type="Proteomes" id="UP000224567"/>
    </source>
</evidence>
<accession>A0A2G2WZH5</accession>
<reference evidence="1 2" key="1">
    <citation type="journal article" date="2017" name="Genome Biol.">
        <title>New reference genome sequences of hot pepper reveal the massive evolution of plant disease-resistance genes by retroduplication.</title>
        <authorList>
            <person name="Kim S."/>
            <person name="Park J."/>
            <person name="Yeom S.I."/>
            <person name="Kim Y.M."/>
            <person name="Seo E."/>
            <person name="Kim K.T."/>
            <person name="Kim M.S."/>
            <person name="Lee J.M."/>
            <person name="Cheong K."/>
            <person name="Shin H.S."/>
            <person name="Kim S.B."/>
            <person name="Han K."/>
            <person name="Lee J."/>
            <person name="Park M."/>
            <person name="Lee H.A."/>
            <person name="Lee H.Y."/>
            <person name="Lee Y."/>
            <person name="Oh S."/>
            <person name="Lee J.H."/>
            <person name="Choi E."/>
            <person name="Choi E."/>
            <person name="Lee S.E."/>
            <person name="Jeon J."/>
            <person name="Kim H."/>
            <person name="Choi G."/>
            <person name="Song H."/>
            <person name="Lee J."/>
            <person name="Lee S.C."/>
            <person name="Kwon J.K."/>
            <person name="Lee H.Y."/>
            <person name="Koo N."/>
            <person name="Hong Y."/>
            <person name="Kim R.W."/>
            <person name="Kang W.H."/>
            <person name="Huh J.H."/>
            <person name="Kang B.C."/>
            <person name="Yang T.J."/>
            <person name="Lee Y.H."/>
            <person name="Bennetzen J.L."/>
            <person name="Choi D."/>
        </authorList>
    </citation>
    <scope>NUCLEOTIDE SEQUENCE [LARGE SCALE GENOMIC DNA]</scope>
    <source>
        <strain evidence="2">cv. PBC81</strain>
    </source>
</reference>
<dbReference type="EMBL" id="MLFT02000004">
    <property type="protein sequence ID" value="PHT50642.1"/>
    <property type="molecule type" value="Genomic_DNA"/>
</dbReference>
<organism evidence="1 2">
    <name type="scientific">Capsicum baccatum</name>
    <name type="common">Peruvian pepper</name>
    <dbReference type="NCBI Taxonomy" id="33114"/>
    <lineage>
        <taxon>Eukaryota</taxon>
        <taxon>Viridiplantae</taxon>
        <taxon>Streptophyta</taxon>
        <taxon>Embryophyta</taxon>
        <taxon>Tracheophyta</taxon>
        <taxon>Spermatophyta</taxon>
        <taxon>Magnoliopsida</taxon>
        <taxon>eudicotyledons</taxon>
        <taxon>Gunneridae</taxon>
        <taxon>Pentapetalae</taxon>
        <taxon>asterids</taxon>
        <taxon>lamiids</taxon>
        <taxon>Solanales</taxon>
        <taxon>Solanaceae</taxon>
        <taxon>Solanoideae</taxon>
        <taxon>Capsiceae</taxon>
        <taxon>Capsicum</taxon>
    </lineage>
</organism>